<dbReference type="AlphaFoldDB" id="A0A839IUR0"/>
<name>A0A839IUR0_9GAMM</name>
<evidence type="ECO:0008006" key="4">
    <source>
        <dbReference type="Google" id="ProtNLM"/>
    </source>
</evidence>
<keyword evidence="3" id="KW-1185">Reference proteome</keyword>
<sequence length="221" mass="23872">MSQSEIKPESAKTDSVTESEPADLDSKVARASEALAKGQLLKGGTDPKNYDLTAQASQTGFARLLGCSQQSISRYVQSGVLTSGGSYHSWLKELHGHLSEVAAGRGADHQNNMAQATIEEKTAKTALYRLQYHEKLGSLVNLEEAQSLLTDWASYANRKFTQSVEEMVTEIEQQHGIKISPELREKHAGTATERIRNFVGKLIASAEDGSGAVPTGEALPD</sequence>
<accession>A0A839IUR0</accession>
<reference evidence="2 3" key="1">
    <citation type="submission" date="2020-08" db="EMBL/GenBank/DDBJ databases">
        <title>Oceanospirillum sp. nov. isolated from marine sediment.</title>
        <authorList>
            <person name="Ji X."/>
        </authorList>
    </citation>
    <scope>NUCLEOTIDE SEQUENCE [LARGE SCALE GENOMIC DNA]</scope>
    <source>
        <strain evidence="2 3">D5</strain>
    </source>
</reference>
<feature type="region of interest" description="Disordered" evidence="1">
    <location>
        <begin position="1"/>
        <end position="27"/>
    </location>
</feature>
<dbReference type="EMBL" id="JACJFM010000042">
    <property type="protein sequence ID" value="MBB1489085.1"/>
    <property type="molecule type" value="Genomic_DNA"/>
</dbReference>
<evidence type="ECO:0000313" key="2">
    <source>
        <dbReference type="EMBL" id="MBB1489085.1"/>
    </source>
</evidence>
<comment type="caution">
    <text evidence="2">The sequence shown here is derived from an EMBL/GenBank/DDBJ whole genome shotgun (WGS) entry which is preliminary data.</text>
</comment>
<proteinExistence type="predicted"/>
<dbReference type="Proteomes" id="UP000565262">
    <property type="component" value="Unassembled WGS sequence"/>
</dbReference>
<dbReference type="RefSeq" id="WP_182810854.1">
    <property type="nucleotide sequence ID" value="NZ_JACJFM010000042.1"/>
</dbReference>
<organism evidence="2 3">
    <name type="scientific">Oceanospirillum sediminis</name>
    <dbReference type="NCBI Taxonomy" id="2760088"/>
    <lineage>
        <taxon>Bacteria</taxon>
        <taxon>Pseudomonadati</taxon>
        <taxon>Pseudomonadota</taxon>
        <taxon>Gammaproteobacteria</taxon>
        <taxon>Oceanospirillales</taxon>
        <taxon>Oceanospirillaceae</taxon>
        <taxon>Oceanospirillum</taxon>
    </lineage>
</organism>
<evidence type="ECO:0000313" key="3">
    <source>
        <dbReference type="Proteomes" id="UP000565262"/>
    </source>
</evidence>
<feature type="compositionally biased region" description="Basic and acidic residues" evidence="1">
    <location>
        <begin position="1"/>
        <end position="12"/>
    </location>
</feature>
<gene>
    <name evidence="2" type="ORF">H4O21_20970</name>
</gene>
<evidence type="ECO:0000256" key="1">
    <source>
        <dbReference type="SAM" id="MobiDB-lite"/>
    </source>
</evidence>
<protein>
    <recommendedName>
        <fullName evidence="4">Terminase small subunit</fullName>
    </recommendedName>
</protein>